<evidence type="ECO:0000256" key="1">
    <source>
        <dbReference type="SAM" id="Phobius"/>
    </source>
</evidence>
<dbReference type="Gene3D" id="1.20.58.340">
    <property type="entry name" value="Magnesium transport protein CorA, transmembrane region"/>
    <property type="match status" value="1"/>
</dbReference>
<organism evidence="2 3">
    <name type="scientific">Podospora aff. communis PSN243</name>
    <dbReference type="NCBI Taxonomy" id="3040156"/>
    <lineage>
        <taxon>Eukaryota</taxon>
        <taxon>Fungi</taxon>
        <taxon>Dikarya</taxon>
        <taxon>Ascomycota</taxon>
        <taxon>Pezizomycotina</taxon>
        <taxon>Sordariomycetes</taxon>
        <taxon>Sordariomycetidae</taxon>
        <taxon>Sordariales</taxon>
        <taxon>Podosporaceae</taxon>
        <taxon>Podospora</taxon>
    </lineage>
</organism>
<feature type="transmembrane region" description="Helical" evidence="1">
    <location>
        <begin position="355"/>
        <end position="375"/>
    </location>
</feature>
<proteinExistence type="predicted"/>
<reference evidence="2" key="1">
    <citation type="journal article" date="2023" name="Mol. Phylogenet. Evol.">
        <title>Genome-scale phylogeny and comparative genomics of the fungal order Sordariales.</title>
        <authorList>
            <person name="Hensen N."/>
            <person name="Bonometti L."/>
            <person name="Westerberg I."/>
            <person name="Brannstrom I.O."/>
            <person name="Guillou S."/>
            <person name="Cros-Aarteil S."/>
            <person name="Calhoun S."/>
            <person name="Haridas S."/>
            <person name="Kuo A."/>
            <person name="Mondo S."/>
            <person name="Pangilinan J."/>
            <person name="Riley R."/>
            <person name="LaButti K."/>
            <person name="Andreopoulos B."/>
            <person name="Lipzen A."/>
            <person name="Chen C."/>
            <person name="Yan M."/>
            <person name="Daum C."/>
            <person name="Ng V."/>
            <person name="Clum A."/>
            <person name="Steindorff A."/>
            <person name="Ohm R.A."/>
            <person name="Martin F."/>
            <person name="Silar P."/>
            <person name="Natvig D.O."/>
            <person name="Lalanne C."/>
            <person name="Gautier V."/>
            <person name="Ament-Velasquez S.L."/>
            <person name="Kruys A."/>
            <person name="Hutchinson M.I."/>
            <person name="Powell A.J."/>
            <person name="Barry K."/>
            <person name="Miller A.N."/>
            <person name="Grigoriev I.V."/>
            <person name="Debuchy R."/>
            <person name="Gladieux P."/>
            <person name="Hiltunen Thoren M."/>
            <person name="Johannesson H."/>
        </authorList>
    </citation>
    <scope>NUCLEOTIDE SEQUENCE</scope>
    <source>
        <strain evidence="2">PSN243</strain>
    </source>
</reference>
<reference evidence="2" key="2">
    <citation type="submission" date="2023-05" db="EMBL/GenBank/DDBJ databases">
        <authorList>
            <consortium name="Lawrence Berkeley National Laboratory"/>
            <person name="Steindorff A."/>
            <person name="Hensen N."/>
            <person name="Bonometti L."/>
            <person name="Westerberg I."/>
            <person name="Brannstrom I.O."/>
            <person name="Guillou S."/>
            <person name="Cros-Aarteil S."/>
            <person name="Calhoun S."/>
            <person name="Haridas S."/>
            <person name="Kuo A."/>
            <person name="Mondo S."/>
            <person name="Pangilinan J."/>
            <person name="Riley R."/>
            <person name="Labutti K."/>
            <person name="Andreopoulos B."/>
            <person name="Lipzen A."/>
            <person name="Chen C."/>
            <person name="Yanf M."/>
            <person name="Daum C."/>
            <person name="Ng V."/>
            <person name="Clum A."/>
            <person name="Ohm R."/>
            <person name="Martin F."/>
            <person name="Silar P."/>
            <person name="Natvig D."/>
            <person name="Lalanne C."/>
            <person name="Gautier V."/>
            <person name="Ament-Velasquez S.L."/>
            <person name="Kruys A."/>
            <person name="Hutchinson M.I."/>
            <person name="Powell A.J."/>
            <person name="Barry K."/>
            <person name="Miller A.N."/>
            <person name="Grigoriev I.V."/>
            <person name="Debuchy R."/>
            <person name="Gladieux P."/>
            <person name="Thoren M.H."/>
            <person name="Johannesson H."/>
        </authorList>
    </citation>
    <scope>NUCLEOTIDE SEQUENCE</scope>
    <source>
        <strain evidence="2">PSN243</strain>
    </source>
</reference>
<evidence type="ECO:0000313" key="2">
    <source>
        <dbReference type="EMBL" id="KAK4442297.1"/>
    </source>
</evidence>
<dbReference type="EMBL" id="MU866021">
    <property type="protein sequence ID" value="KAK4442297.1"/>
    <property type="molecule type" value="Genomic_DNA"/>
</dbReference>
<keyword evidence="1" id="KW-0812">Transmembrane</keyword>
<comment type="caution">
    <text evidence="2">The sequence shown here is derived from an EMBL/GenBank/DDBJ whole genome shotgun (WGS) entry which is preliminary data.</text>
</comment>
<evidence type="ECO:0000313" key="3">
    <source>
        <dbReference type="Proteomes" id="UP001321760"/>
    </source>
</evidence>
<keyword evidence="3" id="KW-1185">Reference proteome</keyword>
<feature type="transmembrane region" description="Helical" evidence="1">
    <location>
        <begin position="395"/>
        <end position="417"/>
    </location>
</feature>
<gene>
    <name evidence="2" type="ORF">QBC34DRAFT_418923</name>
</gene>
<dbReference type="AlphaFoldDB" id="A0AAV9G4E5"/>
<sequence>MASINLPNIPPPQALRTLRDIQAEWSFAVWEISSYYPGGRSFEVNYTSLQTVLANQDFKLQIIFAPPDVFGSTAAEEAAVFELYQLLLVPDEFTVERKQSVSHSFGIKTSLTGTCSWFHFLCKSITINTDPKGRLQIGQNKTYGENPNPAEDYAYMKSGFVINTSIRSDSNGNSHDSTTLNCFGASPNVRARLDKFTESSDKELPLSQPYLFFAPILSGLHADLDEMTWNLNSVFAEYEAKLLAGAYDTTKLSTEDSNIFASLHYLSKYCLLLLETAASLKLVTENVTTRLTSTASLTTVSLPERVQHTSSLVTSTTLHLTTLHARIKNAIALAFNLNAEKDTEIMMGDSRAMTAIALLTAVLLPATATASILGSNMFESNDEEGPWKVKVNAAFRVWCVVVAAFTGWLAFWLLVVLGSKLWRGKGGGQRGRKVDRRDVWDGREEGL</sequence>
<protein>
    <submittedName>
        <fullName evidence="2">Uncharacterized protein</fullName>
    </submittedName>
</protein>
<accession>A0AAV9G4E5</accession>
<keyword evidence="1" id="KW-1133">Transmembrane helix</keyword>
<keyword evidence="1" id="KW-0472">Membrane</keyword>
<name>A0AAV9G4E5_9PEZI</name>
<dbReference type="Proteomes" id="UP001321760">
    <property type="component" value="Unassembled WGS sequence"/>
</dbReference>